<dbReference type="Pfam" id="PF00903">
    <property type="entry name" value="Glyoxalase"/>
    <property type="match status" value="2"/>
</dbReference>
<sequence length="262" mass="29029">MRNREGTPIWYELMTQNPDVAQDFYGKVMGWSFEAMPAEDDMDYRVASAGGAPIAGVMRKPEHAQAMPDMWFAYIAVKDVDAAAEKVKALGGRVDMEPDDIPDVGRFAFCSDPQGAHFYLMRTDSDEASAAFTPMKPGHACWNELVTTDQKAALDFYGKLFGWEHGGAMSMGPAGEYIFLNHEGDMIGAVMEMPEKDTKPYWNFALQVTHIDKARSTVEQAGGLLRIGPTELPDNAGWLIQTDDPQGAKMMFVGNRKGEFHD</sequence>
<dbReference type="EMBL" id="JBHUMP010000022">
    <property type="protein sequence ID" value="MFD2741334.1"/>
    <property type="molecule type" value="Genomic_DNA"/>
</dbReference>
<dbReference type="SUPFAM" id="SSF54593">
    <property type="entry name" value="Glyoxalase/Bleomycin resistance protein/Dihydroxybiphenyl dioxygenase"/>
    <property type="match status" value="2"/>
</dbReference>
<feature type="domain" description="VOC" evidence="1">
    <location>
        <begin position="7"/>
        <end position="123"/>
    </location>
</feature>
<evidence type="ECO:0000313" key="3">
    <source>
        <dbReference type="Proteomes" id="UP001597474"/>
    </source>
</evidence>
<name>A0ABW5U674_9RHOB</name>
<gene>
    <name evidence="2" type="ORF">ACFSUD_17300</name>
</gene>
<keyword evidence="3" id="KW-1185">Reference proteome</keyword>
<dbReference type="InterPro" id="IPR004360">
    <property type="entry name" value="Glyas_Fos-R_dOase_dom"/>
</dbReference>
<organism evidence="2 3">
    <name type="scientific">Sulfitobacter aestuarii</name>
    <dbReference type="NCBI Taxonomy" id="2161676"/>
    <lineage>
        <taxon>Bacteria</taxon>
        <taxon>Pseudomonadati</taxon>
        <taxon>Pseudomonadota</taxon>
        <taxon>Alphaproteobacteria</taxon>
        <taxon>Rhodobacterales</taxon>
        <taxon>Roseobacteraceae</taxon>
        <taxon>Sulfitobacter</taxon>
    </lineage>
</organism>
<proteinExistence type="predicted"/>
<evidence type="ECO:0000259" key="1">
    <source>
        <dbReference type="PROSITE" id="PS51819"/>
    </source>
</evidence>
<dbReference type="Proteomes" id="UP001597474">
    <property type="component" value="Unassembled WGS sequence"/>
</dbReference>
<evidence type="ECO:0000313" key="2">
    <source>
        <dbReference type="EMBL" id="MFD2741334.1"/>
    </source>
</evidence>
<dbReference type="PANTHER" id="PTHR33993:SF14">
    <property type="entry name" value="GB|AAF24581.1"/>
    <property type="match status" value="1"/>
</dbReference>
<reference evidence="3" key="1">
    <citation type="journal article" date="2019" name="Int. J. Syst. Evol. Microbiol.">
        <title>The Global Catalogue of Microorganisms (GCM) 10K type strain sequencing project: providing services to taxonomists for standard genome sequencing and annotation.</title>
        <authorList>
            <consortium name="The Broad Institute Genomics Platform"/>
            <consortium name="The Broad Institute Genome Sequencing Center for Infectious Disease"/>
            <person name="Wu L."/>
            <person name="Ma J."/>
        </authorList>
    </citation>
    <scope>NUCLEOTIDE SEQUENCE [LARGE SCALE GENOMIC DNA]</scope>
    <source>
        <strain evidence="3">TISTR 2562</strain>
    </source>
</reference>
<dbReference type="InterPro" id="IPR037523">
    <property type="entry name" value="VOC_core"/>
</dbReference>
<dbReference type="CDD" id="cd07247">
    <property type="entry name" value="SgaA_N_like"/>
    <property type="match status" value="1"/>
</dbReference>
<dbReference type="PANTHER" id="PTHR33993">
    <property type="entry name" value="GLYOXALASE-RELATED"/>
    <property type="match status" value="1"/>
</dbReference>
<comment type="caution">
    <text evidence="2">The sequence shown here is derived from an EMBL/GenBank/DDBJ whole genome shotgun (WGS) entry which is preliminary data.</text>
</comment>
<dbReference type="RefSeq" id="WP_386375761.1">
    <property type="nucleotide sequence ID" value="NZ_JBHUMP010000022.1"/>
</dbReference>
<accession>A0ABW5U674</accession>
<protein>
    <submittedName>
        <fullName evidence="2">VOC family protein</fullName>
    </submittedName>
</protein>
<dbReference type="Gene3D" id="3.10.180.10">
    <property type="entry name" value="2,3-Dihydroxybiphenyl 1,2-Dioxygenase, domain 1"/>
    <property type="match status" value="2"/>
</dbReference>
<dbReference type="InterPro" id="IPR052164">
    <property type="entry name" value="Anthracycline_SecMetBiosynth"/>
</dbReference>
<dbReference type="InterPro" id="IPR029068">
    <property type="entry name" value="Glyas_Bleomycin-R_OHBP_Dase"/>
</dbReference>
<dbReference type="PROSITE" id="PS51819">
    <property type="entry name" value="VOC"/>
    <property type="match status" value="2"/>
</dbReference>
<feature type="domain" description="VOC" evidence="1">
    <location>
        <begin position="139"/>
        <end position="255"/>
    </location>
</feature>